<dbReference type="GO" id="GO:0030276">
    <property type="term" value="F:clathrin binding"/>
    <property type="evidence" value="ECO:0007669"/>
    <property type="project" value="TreeGrafter"/>
</dbReference>
<organism evidence="2 3">
    <name type="scientific">Tagetes erecta</name>
    <name type="common">African marigold</name>
    <dbReference type="NCBI Taxonomy" id="13708"/>
    <lineage>
        <taxon>Eukaryota</taxon>
        <taxon>Viridiplantae</taxon>
        <taxon>Streptophyta</taxon>
        <taxon>Embryophyta</taxon>
        <taxon>Tracheophyta</taxon>
        <taxon>Spermatophyta</taxon>
        <taxon>Magnoliopsida</taxon>
        <taxon>eudicotyledons</taxon>
        <taxon>Gunneridae</taxon>
        <taxon>Pentapetalae</taxon>
        <taxon>asterids</taxon>
        <taxon>campanulids</taxon>
        <taxon>Asterales</taxon>
        <taxon>Asteraceae</taxon>
        <taxon>Asteroideae</taxon>
        <taxon>Heliantheae alliance</taxon>
        <taxon>Tageteae</taxon>
        <taxon>Tagetes</taxon>
    </lineage>
</organism>
<feature type="region of interest" description="Disordered" evidence="1">
    <location>
        <begin position="129"/>
        <end position="170"/>
    </location>
</feature>
<feature type="compositionally biased region" description="Polar residues" evidence="1">
    <location>
        <begin position="129"/>
        <end position="153"/>
    </location>
</feature>
<name>A0AAD8KG33_TARER</name>
<dbReference type="PANTHER" id="PTHR23172">
    <property type="entry name" value="AUXILIN/CYCLIN G-ASSOCIATED KINASE-RELATED"/>
    <property type="match status" value="1"/>
</dbReference>
<gene>
    <name evidence="2" type="ORF">QVD17_25210</name>
</gene>
<dbReference type="Gene3D" id="1.10.287.110">
    <property type="entry name" value="DnaJ domain"/>
    <property type="match status" value="1"/>
</dbReference>
<evidence type="ECO:0000256" key="1">
    <source>
        <dbReference type="SAM" id="MobiDB-lite"/>
    </source>
</evidence>
<dbReference type="InterPro" id="IPR036869">
    <property type="entry name" value="J_dom_sf"/>
</dbReference>
<dbReference type="EMBL" id="JAUHHV010000006">
    <property type="protein sequence ID" value="KAK1422240.1"/>
    <property type="molecule type" value="Genomic_DNA"/>
</dbReference>
<reference evidence="2" key="1">
    <citation type="journal article" date="2023" name="bioRxiv">
        <title>Improved chromosome-level genome assembly for marigold (Tagetes erecta).</title>
        <authorList>
            <person name="Jiang F."/>
            <person name="Yuan L."/>
            <person name="Wang S."/>
            <person name="Wang H."/>
            <person name="Xu D."/>
            <person name="Wang A."/>
            <person name="Fan W."/>
        </authorList>
    </citation>
    <scope>NUCLEOTIDE SEQUENCE</scope>
    <source>
        <strain evidence="2">WSJ</strain>
        <tissue evidence="2">Leaf</tissue>
    </source>
</reference>
<evidence type="ECO:0008006" key="4">
    <source>
        <dbReference type="Google" id="ProtNLM"/>
    </source>
</evidence>
<protein>
    <recommendedName>
        <fullName evidence="4">J domain-containing protein required for chloroplast accumulation response 1</fullName>
    </recommendedName>
</protein>
<dbReference type="GO" id="GO:0005737">
    <property type="term" value="C:cytoplasm"/>
    <property type="evidence" value="ECO:0007669"/>
    <property type="project" value="TreeGrafter"/>
</dbReference>
<dbReference type="GO" id="GO:0072318">
    <property type="term" value="P:clathrin coat disassembly"/>
    <property type="evidence" value="ECO:0007669"/>
    <property type="project" value="TreeGrafter"/>
</dbReference>
<dbReference type="SUPFAM" id="SSF46565">
    <property type="entry name" value="Chaperone J-domain"/>
    <property type="match status" value="1"/>
</dbReference>
<evidence type="ECO:0000313" key="3">
    <source>
        <dbReference type="Proteomes" id="UP001229421"/>
    </source>
</evidence>
<accession>A0AAD8KG33</accession>
<comment type="caution">
    <text evidence="2">The sequence shown here is derived from an EMBL/GenBank/DDBJ whole genome shotgun (WGS) entry which is preliminary data.</text>
</comment>
<dbReference type="AlphaFoldDB" id="A0AAD8KG33"/>
<dbReference type="GO" id="GO:0072583">
    <property type="term" value="P:clathrin-dependent endocytosis"/>
    <property type="evidence" value="ECO:0007669"/>
    <property type="project" value="TreeGrafter"/>
</dbReference>
<dbReference type="FunFam" id="1.10.287.110:FF:000043">
    <property type="entry name" value="J-domain protein required for chloroplast accumulation response 1"/>
    <property type="match status" value="1"/>
</dbReference>
<dbReference type="GO" id="GO:0031982">
    <property type="term" value="C:vesicle"/>
    <property type="evidence" value="ECO:0007669"/>
    <property type="project" value="TreeGrafter"/>
</dbReference>
<proteinExistence type="predicted"/>
<keyword evidence="3" id="KW-1185">Reference proteome</keyword>
<dbReference type="Proteomes" id="UP001229421">
    <property type="component" value="Unassembled WGS sequence"/>
</dbReference>
<evidence type="ECO:0000313" key="2">
    <source>
        <dbReference type="EMBL" id="KAK1422240.1"/>
    </source>
</evidence>
<sequence length="565" mass="63246">MEAAKNSDSEIDFNDVFGGPPWTRYSYRGSRIKPWEDSPTGSVERLVFGESRRRTSDESVRSRRWCSPGLRLLTPDKIESSAALVHADLSSPANMTKSVDVHVTGSYLHTPNTNLSRFSSPATQIFRNKSGQSRGQTLFSHASSSVNDSLHSTRSLEKDIDKNLKPETGSARNKFHFSMHKWANVEIPLLMCTLKGCSNVSALSSNSMQKFGVQNEDLSAEKQDTNPVSGFSLMEVIPASSLLRDEIERKGYEEAITEAGTEETMERASVKRKLEEKKMNSSNKAEANKRGFRSPKNRVKGMVKDFFRISNQESPKTKTNVSSGLKNRSRRRIQEEVDDIISNLDTNVEIMTDALKTTKLASDVSAESVKMAPNATITTPFDVKVPADDANEETKTSNKQKFTQNRTIRKLEDINFQNDSDSVANRACVETIDELSLDNFQVEELGSVMNKLTKTQELETIMALDSKIQMWSSGRTGNIRSLLSTLQLVLWADSGWKPVALVDILEANAVKKAYNRAMLCLHPDKLQQKGVDAHKKYIAEKVFDILQEAWDHLNSLDGFNTLVIM</sequence>
<feature type="compositionally biased region" description="Basic and acidic residues" evidence="1">
    <location>
        <begin position="154"/>
        <end position="165"/>
    </location>
</feature>
<dbReference type="PANTHER" id="PTHR23172:SF64">
    <property type="entry name" value="J DOMAIN-CONTAINING PROTEIN REQUIRED FOR CHLOROPLAST ACCUMULATION RESPONSE 1"/>
    <property type="match status" value="1"/>
</dbReference>